<evidence type="ECO:0000313" key="4">
    <source>
        <dbReference type="EMBL" id="AEB12293.1"/>
    </source>
</evidence>
<evidence type="ECO:0000313" key="5">
    <source>
        <dbReference type="Proteomes" id="UP000007030"/>
    </source>
</evidence>
<dbReference type="GO" id="GO:0004252">
    <property type="term" value="F:serine-type endopeptidase activity"/>
    <property type="evidence" value="ECO:0007669"/>
    <property type="project" value="TreeGrafter"/>
</dbReference>
<keyword evidence="2" id="KW-0720">Serine protease</keyword>
<dbReference type="RefSeq" id="WP_013704340.1">
    <property type="nucleotide sequence ID" value="NC_015387.1"/>
</dbReference>
<dbReference type="Gene3D" id="2.120.10.30">
    <property type="entry name" value="TolB, C-terminal domain"/>
    <property type="match status" value="2"/>
</dbReference>
<dbReference type="InterPro" id="IPR011042">
    <property type="entry name" value="6-blade_b-propeller_TolB-like"/>
</dbReference>
<dbReference type="InterPro" id="IPR029058">
    <property type="entry name" value="AB_hydrolase_fold"/>
</dbReference>
<dbReference type="InterPro" id="IPR011659">
    <property type="entry name" value="WD40"/>
</dbReference>
<dbReference type="PANTHER" id="PTHR42776:SF27">
    <property type="entry name" value="DIPEPTIDYL PEPTIDASE FAMILY MEMBER 6"/>
    <property type="match status" value="1"/>
</dbReference>
<evidence type="ECO:0000256" key="2">
    <source>
        <dbReference type="ARBA" id="ARBA00022825"/>
    </source>
</evidence>
<organism evidence="4 5">
    <name type="scientific">Marinithermus hydrothermalis (strain DSM 14884 / JCM 11576 / T1)</name>
    <dbReference type="NCBI Taxonomy" id="869210"/>
    <lineage>
        <taxon>Bacteria</taxon>
        <taxon>Thermotogati</taxon>
        <taxon>Deinococcota</taxon>
        <taxon>Deinococci</taxon>
        <taxon>Thermales</taxon>
        <taxon>Thermaceae</taxon>
        <taxon>Marinithermus</taxon>
    </lineage>
</organism>
<evidence type="ECO:0000256" key="1">
    <source>
        <dbReference type="ARBA" id="ARBA00022801"/>
    </source>
</evidence>
<dbReference type="STRING" id="869210.Marky_1558"/>
<keyword evidence="1 4" id="KW-0378">Hydrolase</keyword>
<gene>
    <name evidence="4" type="ordered locus">Marky_1558</name>
</gene>
<dbReference type="OrthoDB" id="108903at2"/>
<dbReference type="Pfam" id="PF07676">
    <property type="entry name" value="PD40"/>
    <property type="match status" value="1"/>
</dbReference>
<proteinExistence type="predicted"/>
<dbReference type="Gene3D" id="3.40.50.1820">
    <property type="entry name" value="alpha/beta hydrolase"/>
    <property type="match status" value="1"/>
</dbReference>
<dbReference type="HOGENOM" id="CLU_008615_2_1_0"/>
<dbReference type="GO" id="GO:0006508">
    <property type="term" value="P:proteolysis"/>
    <property type="evidence" value="ECO:0007669"/>
    <property type="project" value="InterPro"/>
</dbReference>
<protein>
    <submittedName>
        <fullName evidence="4">Acylaminoacyl-peptidase</fullName>
        <ecNumber evidence="4">3.4.19.1</ecNumber>
    </submittedName>
</protein>
<dbReference type="InterPro" id="IPR001375">
    <property type="entry name" value="Peptidase_S9_cat"/>
</dbReference>
<sequence>MSELRPDVLYRLRFLSDLTLGPGGRPLFVLTEIHRPDQDGDGPPAYRRRLALWDGALRLLTQEEAYSPRYDGERYVYFLRRVKNVPQLFRLDLRGGEAEQLTHLKAGVEAYWPSPDGKRIAFLSRGDWEAPKRDAPRVYETLPFKFDGAGLLPETPRQIWLWSEAERTPRRLTQHPQDVQELAWAPTGRFIVFTAPGDARERARWRTRLYRLDPSEGRVEEIGGGRGPILSPLVTPDEEAVLFIGHGWERKGGTQPALYRQPLAGGSARSLTESLDLWIGNTVNSDARYGAYPNRLALSPQGDAVYFTATVQGASRLIRLDLASAEARALTPEGVNIAAFALDADRVYTLRERQVHPPVLALGDEVLFDPNREALGTLPPPEPLRWTSPEGHTVEGWVLLPEGAGPHPLVLYIHGGPHTAYGHAFMLEFYLLRARGIAVAYANPRGSTGYGQEYADLAGRWGEVDEADLMGFLEAVLARFPVDPERVGIAGGSYGGYMTNWLTARYPERFKAAVTQRSICNWTSFWGASDIGPRFTELQLEASPWEDPEVLWNKSPLRLVHRVQAPTLVVHAEADHRCPVDQGETWFTALWERGVPVRFLRVPEEGHELSRAGRPDRRVKRLEEILAWFERYLKE</sequence>
<accession>F2NQS9</accession>
<dbReference type="Pfam" id="PF00326">
    <property type="entry name" value="Peptidase_S9"/>
    <property type="match status" value="1"/>
</dbReference>
<keyword evidence="2" id="KW-0645">Protease</keyword>
<dbReference type="PANTHER" id="PTHR42776">
    <property type="entry name" value="SERINE PEPTIDASE S9 FAMILY MEMBER"/>
    <property type="match status" value="1"/>
</dbReference>
<name>F2NQS9_MARHT</name>
<evidence type="ECO:0000259" key="3">
    <source>
        <dbReference type="Pfam" id="PF00326"/>
    </source>
</evidence>
<dbReference type="SUPFAM" id="SSF82171">
    <property type="entry name" value="DPP6 N-terminal domain-like"/>
    <property type="match status" value="1"/>
</dbReference>
<dbReference type="eggNOG" id="COG1506">
    <property type="taxonomic scope" value="Bacteria"/>
</dbReference>
<dbReference type="eggNOG" id="COG0823">
    <property type="taxonomic scope" value="Bacteria"/>
</dbReference>
<dbReference type="CDD" id="cd18774">
    <property type="entry name" value="PDC2_HK_sensor"/>
    <property type="match status" value="1"/>
</dbReference>
<dbReference type="KEGG" id="mhd:Marky_1558"/>
<reference evidence="4 5" key="1">
    <citation type="journal article" date="2012" name="Stand. Genomic Sci.">
        <title>Complete genome sequence of the aerobic, heterotroph Marinithermus hydrothermalis type strain (T1(T)) from a deep-sea hydrothermal vent chimney.</title>
        <authorList>
            <person name="Copeland A."/>
            <person name="Gu W."/>
            <person name="Yasawong M."/>
            <person name="Lapidus A."/>
            <person name="Lucas S."/>
            <person name="Deshpande S."/>
            <person name="Pagani I."/>
            <person name="Tapia R."/>
            <person name="Cheng J.F."/>
            <person name="Goodwin L.A."/>
            <person name="Pitluck S."/>
            <person name="Liolios K."/>
            <person name="Ivanova N."/>
            <person name="Mavromatis K."/>
            <person name="Mikhailova N."/>
            <person name="Pati A."/>
            <person name="Chen A."/>
            <person name="Palaniappan K."/>
            <person name="Land M."/>
            <person name="Pan C."/>
            <person name="Brambilla E.M."/>
            <person name="Rohde M."/>
            <person name="Tindall B.J."/>
            <person name="Sikorski J."/>
            <person name="Goker M."/>
            <person name="Detter J.C."/>
            <person name="Bristow J."/>
            <person name="Eisen J.A."/>
            <person name="Markowitz V."/>
            <person name="Hugenholtz P."/>
            <person name="Kyrpides N.C."/>
            <person name="Klenk H.P."/>
            <person name="Woyke T."/>
        </authorList>
    </citation>
    <scope>NUCLEOTIDE SEQUENCE [LARGE SCALE GENOMIC DNA]</scope>
    <source>
        <strain evidence="5">DSM 14884 / JCM 11576 / T1</strain>
    </source>
</reference>
<feature type="domain" description="Peptidase S9 prolyl oligopeptidase catalytic" evidence="3">
    <location>
        <begin position="425"/>
        <end position="634"/>
    </location>
</feature>
<dbReference type="EC" id="3.4.19.1" evidence="4"/>
<dbReference type="Proteomes" id="UP000007030">
    <property type="component" value="Chromosome"/>
</dbReference>
<dbReference type="AlphaFoldDB" id="F2NQS9"/>
<dbReference type="SUPFAM" id="SSF53474">
    <property type="entry name" value="alpha/beta-Hydrolases"/>
    <property type="match status" value="1"/>
</dbReference>
<dbReference type="EMBL" id="CP002630">
    <property type="protein sequence ID" value="AEB12293.1"/>
    <property type="molecule type" value="Genomic_DNA"/>
</dbReference>
<dbReference type="GO" id="GO:0008242">
    <property type="term" value="F:omega peptidase activity"/>
    <property type="evidence" value="ECO:0007669"/>
    <property type="project" value="UniProtKB-EC"/>
</dbReference>
<keyword evidence="5" id="KW-1185">Reference proteome</keyword>